<evidence type="ECO:0000313" key="2">
    <source>
        <dbReference type="EMBL" id="CAE7226646.1"/>
    </source>
</evidence>
<feature type="region of interest" description="Disordered" evidence="1">
    <location>
        <begin position="14"/>
        <end position="46"/>
    </location>
</feature>
<evidence type="ECO:0000313" key="3">
    <source>
        <dbReference type="Proteomes" id="UP000601435"/>
    </source>
</evidence>
<keyword evidence="3" id="KW-1185">Reference proteome</keyword>
<dbReference type="OrthoDB" id="417725at2759"/>
<comment type="caution">
    <text evidence="2">The sequence shown here is derived from an EMBL/GenBank/DDBJ whole genome shotgun (WGS) entry which is preliminary data.</text>
</comment>
<organism evidence="2 3">
    <name type="scientific">Symbiodinium necroappetens</name>
    <dbReference type="NCBI Taxonomy" id="1628268"/>
    <lineage>
        <taxon>Eukaryota</taxon>
        <taxon>Sar</taxon>
        <taxon>Alveolata</taxon>
        <taxon>Dinophyceae</taxon>
        <taxon>Suessiales</taxon>
        <taxon>Symbiodiniaceae</taxon>
        <taxon>Symbiodinium</taxon>
    </lineage>
</organism>
<evidence type="ECO:0000256" key="1">
    <source>
        <dbReference type="SAM" id="MobiDB-lite"/>
    </source>
</evidence>
<name>A0A812KML0_9DINO</name>
<accession>A0A812KML0</accession>
<gene>
    <name evidence="2" type="ORF">SNEC2469_LOCUS3241</name>
</gene>
<protein>
    <submittedName>
        <fullName evidence="2">Uncharacterized protein</fullName>
    </submittedName>
</protein>
<dbReference type="Proteomes" id="UP000601435">
    <property type="component" value="Unassembled WGS sequence"/>
</dbReference>
<dbReference type="AlphaFoldDB" id="A0A812KML0"/>
<feature type="compositionally biased region" description="Basic residues" evidence="1">
    <location>
        <begin position="21"/>
        <end position="30"/>
    </location>
</feature>
<proteinExistence type="predicted"/>
<reference evidence="2" key="1">
    <citation type="submission" date="2021-02" db="EMBL/GenBank/DDBJ databases">
        <authorList>
            <person name="Dougan E. K."/>
            <person name="Rhodes N."/>
            <person name="Thang M."/>
            <person name="Chan C."/>
        </authorList>
    </citation>
    <scope>NUCLEOTIDE SEQUENCE</scope>
</reference>
<dbReference type="EMBL" id="CAJNJA010007596">
    <property type="protein sequence ID" value="CAE7226646.1"/>
    <property type="molecule type" value="Genomic_DNA"/>
</dbReference>
<sequence length="370" mass="40967">MESQAALARAEFAEVLETRRKPPKSGRSRIRPTGSDWTEKNAAGQVKSGPKVMLIFRSDSEKVSRAELTSWVSQASTEMDPVWQNYVWNTKDKIQERRSCATKKEECFKAVEQSQVGSAAPPGLTEPCQVWAVEPWPITVDAISKVTASLRRGGYKSAQNHFDAAASYQERFRQEAVDPLLKKDPAQKPVREATLQDMDSDSDWDGTEIIFSSKESTAVNCSKDVTKHVAKRGLKMVAEGSEAAPANPDPSSVKIEHLWVLPAENLVKELNTLLAKLKGYTNQFKKSRVQLKASPKASEAAWLRQSNIAASLELTMKDPKKLDENECKAFVEQCQSRVSAGNLVKDMSEGMKKMCSSVLRQNSSSSIGNK</sequence>